<dbReference type="NCBIfam" id="TIGR01549">
    <property type="entry name" value="HAD-SF-IA-v1"/>
    <property type="match status" value="1"/>
</dbReference>
<dbReference type="InterPro" id="IPR036412">
    <property type="entry name" value="HAD-like_sf"/>
</dbReference>
<evidence type="ECO:0000313" key="1">
    <source>
        <dbReference type="EMBL" id="MCU6799578.1"/>
    </source>
</evidence>
<dbReference type="SFLD" id="SFLDS00003">
    <property type="entry name" value="Haloacid_Dehalogenase"/>
    <property type="match status" value="1"/>
</dbReference>
<dbReference type="InterPro" id="IPR050155">
    <property type="entry name" value="HAD-like_hydrolase_sf"/>
</dbReference>
<dbReference type="Gene3D" id="3.40.50.1000">
    <property type="entry name" value="HAD superfamily/HAD-like"/>
    <property type="match status" value="1"/>
</dbReference>
<dbReference type="InterPro" id="IPR023198">
    <property type="entry name" value="PGP-like_dom2"/>
</dbReference>
<dbReference type="SFLD" id="SFLDG01129">
    <property type="entry name" value="C1.5:_HAD__Beta-PGM__Phosphata"/>
    <property type="match status" value="1"/>
</dbReference>
<dbReference type="PRINTS" id="PR00413">
    <property type="entry name" value="HADHALOGNASE"/>
</dbReference>
<dbReference type="Gene3D" id="1.10.150.240">
    <property type="entry name" value="Putative phosphatase, domain 2"/>
    <property type="match status" value="1"/>
</dbReference>
<dbReference type="PANTHER" id="PTHR43434:SF1">
    <property type="entry name" value="PHOSPHOGLYCOLATE PHOSPHATASE"/>
    <property type="match status" value="1"/>
</dbReference>
<dbReference type="PROSITE" id="PS01228">
    <property type="entry name" value="COF_1"/>
    <property type="match status" value="1"/>
</dbReference>
<protein>
    <submittedName>
        <fullName evidence="1">HAD family hydrolase</fullName>
    </submittedName>
</protein>
<sequence>MKKCTDYGAMIFDLDGTLVNSIHALTYCTNKSLERFGLGPLSEEQMMTIVGDGYKMQMRRSLAACKDADPAHYEAILPVYMKIFGENCNYQMHAYEGIRELLAFAREKGMKLAVVSNKPHAQAVKTVEYVFGTDAFDTVVGEREGIPKKPDPRGALEAAKEMGVAPENCLYFGDTNTDMETGRNAGMDTVGVLWGFRGREELAAFAPAYLIESPWDMIRILSGKAEENH</sequence>
<dbReference type="PANTHER" id="PTHR43434">
    <property type="entry name" value="PHOSPHOGLYCOLATE PHOSPHATASE"/>
    <property type="match status" value="1"/>
</dbReference>
<dbReference type="InterPro" id="IPR041492">
    <property type="entry name" value="HAD_2"/>
</dbReference>
<dbReference type="NCBIfam" id="TIGR01509">
    <property type="entry name" value="HAD-SF-IA-v3"/>
    <property type="match status" value="1"/>
</dbReference>
<dbReference type="Proteomes" id="UP001652395">
    <property type="component" value="Unassembled WGS sequence"/>
</dbReference>
<comment type="caution">
    <text evidence="1">The sequence shown here is derived from an EMBL/GenBank/DDBJ whole genome shotgun (WGS) entry which is preliminary data.</text>
</comment>
<keyword evidence="2" id="KW-1185">Reference proteome</keyword>
<dbReference type="SUPFAM" id="SSF56784">
    <property type="entry name" value="HAD-like"/>
    <property type="match status" value="1"/>
</dbReference>
<dbReference type="InterPro" id="IPR023214">
    <property type="entry name" value="HAD_sf"/>
</dbReference>
<reference evidence="1 2" key="1">
    <citation type="journal article" date="2021" name="ISME Commun">
        <title>Automated analysis of genomic sequences facilitates high-throughput and comprehensive description of bacteria.</title>
        <authorList>
            <person name="Hitch T.C.A."/>
        </authorList>
    </citation>
    <scope>NUCLEOTIDE SEQUENCE [LARGE SCALE GENOMIC DNA]</scope>
    <source>
        <strain evidence="2">f_CCE</strain>
    </source>
</reference>
<dbReference type="EMBL" id="JAOQJF010000009">
    <property type="protein sequence ID" value="MCU6799578.1"/>
    <property type="molecule type" value="Genomic_DNA"/>
</dbReference>
<proteinExistence type="predicted"/>
<dbReference type="GO" id="GO:0016787">
    <property type="term" value="F:hydrolase activity"/>
    <property type="evidence" value="ECO:0007669"/>
    <property type="project" value="UniProtKB-KW"/>
</dbReference>
<organism evidence="1 2">
    <name type="scientific">Alitiscatomonas aceti</name>
    <dbReference type="NCBI Taxonomy" id="2981724"/>
    <lineage>
        <taxon>Bacteria</taxon>
        <taxon>Bacillati</taxon>
        <taxon>Bacillota</taxon>
        <taxon>Clostridia</taxon>
        <taxon>Lachnospirales</taxon>
        <taxon>Lachnospiraceae</taxon>
        <taxon>Alitiscatomonas</taxon>
    </lineage>
</organism>
<dbReference type="SFLD" id="SFLDG01135">
    <property type="entry name" value="C1.5.6:_HAD__Beta-PGM__Phospha"/>
    <property type="match status" value="1"/>
</dbReference>
<dbReference type="RefSeq" id="WP_158356971.1">
    <property type="nucleotide sequence ID" value="NZ_JAOQJF010000009.1"/>
</dbReference>
<accession>A0ABT2UY59</accession>
<evidence type="ECO:0000313" key="2">
    <source>
        <dbReference type="Proteomes" id="UP001652395"/>
    </source>
</evidence>
<keyword evidence="1" id="KW-0378">Hydrolase</keyword>
<gene>
    <name evidence="1" type="ORF">OCV69_06470</name>
</gene>
<name>A0ABT2UY59_9FIRM</name>
<dbReference type="Pfam" id="PF13419">
    <property type="entry name" value="HAD_2"/>
    <property type="match status" value="1"/>
</dbReference>
<dbReference type="InterPro" id="IPR006439">
    <property type="entry name" value="HAD-SF_hydro_IA"/>
</dbReference>